<dbReference type="Proteomes" id="UP000094112">
    <property type="component" value="Unassembled WGS sequence"/>
</dbReference>
<gene>
    <name evidence="3" type="ORF">WICANDRAFT_76481</name>
</gene>
<proteinExistence type="predicted"/>
<evidence type="ECO:0000256" key="1">
    <source>
        <dbReference type="ARBA" id="ARBA00022723"/>
    </source>
</evidence>
<keyword evidence="4" id="KW-1185">Reference proteome</keyword>
<sequence length="215" mass="24467">MNNYMTSSSKTPSVFSASDIFDDVDEQDRPESGLFSHSSTNNDYNYINIHTPQRRTSSMSNEQAKAIIFSAYNENKKNSHNHQLSQADHHHYELHAIPSQSAYSDPRSSANLPSTSPRLYHIRLSTDDDTFKTIMKKDENTTVGEIVEILQKKFKLGDHILISLEDGDNVAKHLTNNEKIVQLQNRLLKMNGVDDDDLPSACLKNDVSFKFLIHR</sequence>
<dbReference type="GeneID" id="30201638"/>
<dbReference type="Pfam" id="PF23010">
    <property type="entry name" value="RA_3"/>
    <property type="match status" value="1"/>
</dbReference>
<evidence type="ECO:0000259" key="2">
    <source>
        <dbReference type="Pfam" id="PF23010"/>
    </source>
</evidence>
<keyword evidence="1" id="KW-0479">Metal-binding</keyword>
<dbReference type="RefSeq" id="XP_019041510.1">
    <property type="nucleotide sequence ID" value="XM_019184392.1"/>
</dbReference>
<dbReference type="EMBL" id="KV454208">
    <property type="protein sequence ID" value="ODQ62303.1"/>
    <property type="molecule type" value="Genomic_DNA"/>
</dbReference>
<dbReference type="InterPro" id="IPR055071">
    <property type="entry name" value="RA_PHLPP-like"/>
</dbReference>
<feature type="domain" description="PHLPP-like RA" evidence="2">
    <location>
        <begin position="122"/>
        <end position="209"/>
    </location>
</feature>
<reference evidence="3 4" key="1">
    <citation type="journal article" date="2016" name="Proc. Natl. Acad. Sci. U.S.A.">
        <title>Comparative genomics of biotechnologically important yeasts.</title>
        <authorList>
            <person name="Riley R."/>
            <person name="Haridas S."/>
            <person name="Wolfe K.H."/>
            <person name="Lopes M.R."/>
            <person name="Hittinger C.T."/>
            <person name="Goeker M."/>
            <person name="Salamov A.A."/>
            <person name="Wisecaver J.H."/>
            <person name="Long T.M."/>
            <person name="Calvey C.H."/>
            <person name="Aerts A.L."/>
            <person name="Barry K.W."/>
            <person name="Choi C."/>
            <person name="Clum A."/>
            <person name="Coughlan A.Y."/>
            <person name="Deshpande S."/>
            <person name="Douglass A.P."/>
            <person name="Hanson S.J."/>
            <person name="Klenk H.-P."/>
            <person name="LaButti K.M."/>
            <person name="Lapidus A."/>
            <person name="Lindquist E.A."/>
            <person name="Lipzen A.M."/>
            <person name="Meier-Kolthoff J.P."/>
            <person name="Ohm R.A."/>
            <person name="Otillar R.P."/>
            <person name="Pangilinan J.L."/>
            <person name="Peng Y."/>
            <person name="Rokas A."/>
            <person name="Rosa C.A."/>
            <person name="Scheuner C."/>
            <person name="Sibirny A.A."/>
            <person name="Slot J.C."/>
            <person name="Stielow J.B."/>
            <person name="Sun H."/>
            <person name="Kurtzman C.P."/>
            <person name="Blackwell M."/>
            <person name="Grigoriev I.V."/>
            <person name="Jeffries T.W."/>
        </authorList>
    </citation>
    <scope>NUCLEOTIDE SEQUENCE [LARGE SCALE GENOMIC DNA]</scope>
    <source>
        <strain evidence="4">ATCC 58044 / CBS 1984 / NCYC 433 / NRRL Y-366-8</strain>
    </source>
</reference>
<evidence type="ECO:0000313" key="4">
    <source>
        <dbReference type="Proteomes" id="UP000094112"/>
    </source>
</evidence>
<dbReference type="OrthoDB" id="10534365at2759"/>
<protein>
    <recommendedName>
        <fullName evidence="2">PHLPP-like RA domain-containing protein</fullName>
    </recommendedName>
</protein>
<dbReference type="GO" id="GO:0046872">
    <property type="term" value="F:metal ion binding"/>
    <property type="evidence" value="ECO:0007669"/>
    <property type="project" value="UniProtKB-KW"/>
</dbReference>
<accession>A0A1E3PA70</accession>
<evidence type="ECO:0000313" key="3">
    <source>
        <dbReference type="EMBL" id="ODQ62303.1"/>
    </source>
</evidence>
<name>A0A1E3PA70_WICAA</name>
<dbReference type="AlphaFoldDB" id="A0A1E3PA70"/>
<organism evidence="3 4">
    <name type="scientific">Wickerhamomyces anomalus (strain ATCC 58044 / CBS 1984 / NCYC 433 / NRRL Y-366-8)</name>
    <name type="common">Yeast</name>
    <name type="synonym">Hansenula anomala</name>
    <dbReference type="NCBI Taxonomy" id="683960"/>
    <lineage>
        <taxon>Eukaryota</taxon>
        <taxon>Fungi</taxon>
        <taxon>Dikarya</taxon>
        <taxon>Ascomycota</taxon>
        <taxon>Saccharomycotina</taxon>
        <taxon>Saccharomycetes</taxon>
        <taxon>Phaffomycetales</taxon>
        <taxon>Wickerhamomycetaceae</taxon>
        <taxon>Wickerhamomyces</taxon>
    </lineage>
</organism>